<name>A0A0G8ARC6_9SYNE</name>
<comment type="caution">
    <text evidence="1">The sequence shown here is derived from an EMBL/GenBank/DDBJ whole genome shotgun (WGS) entry which is preliminary data.</text>
</comment>
<dbReference type="PATRIC" id="fig|1608419.3.peg.1324"/>
<gene>
    <name evidence="1" type="ORF">TQ37_09995</name>
</gene>
<evidence type="ECO:0000313" key="2">
    <source>
        <dbReference type="Proteomes" id="UP000035037"/>
    </source>
</evidence>
<evidence type="ECO:0008006" key="3">
    <source>
        <dbReference type="Google" id="ProtNLM"/>
    </source>
</evidence>
<dbReference type="AlphaFoldDB" id="A0A0G8ARC6"/>
<reference evidence="1 2" key="1">
    <citation type="submission" date="2015-02" db="EMBL/GenBank/DDBJ databases">
        <authorList>
            <person name="Slaby B."/>
            <person name="Hentschel U."/>
        </authorList>
    </citation>
    <scope>NUCLEOTIDE SEQUENCE [LARGE SCALE GENOMIC DNA]</scope>
    <source>
        <strain evidence="1">15L</strain>
    </source>
</reference>
<proteinExistence type="predicted"/>
<reference evidence="1 2" key="2">
    <citation type="submission" date="2015-05" db="EMBL/GenBank/DDBJ databases">
        <title>Lifestyle Evolution in Cyanobacterial Symbionts of Sponges.</title>
        <authorList>
            <person name="Burgsdorf I."/>
            <person name="Slaby B.M."/>
            <person name="Handley K.M."/>
            <person name="Haber M."/>
            <person name="Blom J."/>
            <person name="Marshall C.W."/>
            <person name="Gilbert J.A."/>
            <person name="Hentschel U."/>
            <person name="Steindler L."/>
        </authorList>
    </citation>
    <scope>NUCLEOTIDE SEQUENCE [LARGE SCALE GENOMIC DNA]</scope>
    <source>
        <strain evidence="1">15L</strain>
    </source>
</reference>
<evidence type="ECO:0000313" key="1">
    <source>
        <dbReference type="EMBL" id="KKZ10049.1"/>
    </source>
</evidence>
<dbReference type="EMBL" id="JYFQ01000213">
    <property type="protein sequence ID" value="KKZ10049.1"/>
    <property type="molecule type" value="Genomic_DNA"/>
</dbReference>
<dbReference type="Proteomes" id="UP000035037">
    <property type="component" value="Unassembled WGS sequence"/>
</dbReference>
<protein>
    <recommendedName>
        <fullName evidence="3">Rho termination factor N-terminal domain-containing protein</fullName>
    </recommendedName>
</protein>
<accession>A0A0G8ARC6</accession>
<organism evidence="1 2">
    <name type="scientific">Candidatus Synechococcus spongiarum 15L</name>
    <dbReference type="NCBI Taxonomy" id="1608419"/>
    <lineage>
        <taxon>Bacteria</taxon>
        <taxon>Bacillati</taxon>
        <taxon>Cyanobacteriota</taxon>
        <taxon>Cyanophyceae</taxon>
        <taxon>Synechococcales</taxon>
        <taxon>Synechococcaceae</taxon>
        <taxon>Synechococcus</taxon>
    </lineage>
</organism>
<sequence>MANKNPMVDLVRLPLRNLGSARPPEPDPTQLVLAHTYADEGDAMNTINATNTIPIIVKKVSSPETSNDNEKSYHYEVIAQHHIFFALQQAQCTWAMCLRLSETESAADLWKIELGIEPPTFNLCSIKLEQPQQYKDLQQYLKQIKHKEKKILSRLQIDSLVKKLAEDPTRAYWESLEPLRSLKVGIGKKTLDTLANYFSAEPEPSRPLEKLCINTASQEALIDQFKRLCMEPEGGGLKKLDLSRLSYICESIIADTDRVYWSQSKDVTSSTKDLPGTKNNLAAISKGFEFSPMDPPTPNTVRFLLNKMPVRQLRKEATARGIEHKAIKTKAELIDALSRPSEPG</sequence>